<gene>
    <name evidence="1" type="ORF">C5Y83_05405</name>
</gene>
<organism evidence="1 2">
    <name type="scientific">Blastopirellula marina</name>
    <dbReference type="NCBI Taxonomy" id="124"/>
    <lineage>
        <taxon>Bacteria</taxon>
        <taxon>Pseudomonadati</taxon>
        <taxon>Planctomycetota</taxon>
        <taxon>Planctomycetia</taxon>
        <taxon>Pirellulales</taxon>
        <taxon>Pirellulaceae</taxon>
        <taxon>Blastopirellula</taxon>
    </lineage>
</organism>
<name>A0A2S8FZD9_9BACT</name>
<comment type="caution">
    <text evidence="1">The sequence shown here is derived from an EMBL/GenBank/DDBJ whole genome shotgun (WGS) entry which is preliminary data.</text>
</comment>
<dbReference type="Proteomes" id="UP000238322">
    <property type="component" value="Unassembled WGS sequence"/>
</dbReference>
<evidence type="ECO:0000313" key="2">
    <source>
        <dbReference type="Proteomes" id="UP000238322"/>
    </source>
</evidence>
<evidence type="ECO:0000313" key="1">
    <source>
        <dbReference type="EMBL" id="PQO37381.1"/>
    </source>
</evidence>
<protein>
    <submittedName>
        <fullName evidence="1">Uncharacterized protein</fullName>
    </submittedName>
</protein>
<proteinExistence type="predicted"/>
<sequence>MQMHTLKLKSCPMNASPISPELRLFLLEMARMIVDAPDELDDLFGSLTTDTLSPLMAKCIALKLYFRLAAYPLSPRKVKAKLAKPMSEVVEHSPLREVLFLDRIESKLQFHPSVTEEAKRAIADTWDSVI</sequence>
<reference evidence="1 2" key="1">
    <citation type="submission" date="2018-02" db="EMBL/GenBank/DDBJ databases">
        <title>Comparative genomes isolates from brazilian mangrove.</title>
        <authorList>
            <person name="Araujo J.E."/>
            <person name="Taketani R.G."/>
            <person name="Silva M.C.P."/>
            <person name="Loureco M.V."/>
            <person name="Andreote F.D."/>
        </authorList>
    </citation>
    <scope>NUCLEOTIDE SEQUENCE [LARGE SCALE GENOMIC DNA]</scope>
    <source>
        <strain evidence="1 2">Hex-1 MGV</strain>
    </source>
</reference>
<dbReference type="EMBL" id="PUHY01000005">
    <property type="protein sequence ID" value="PQO37381.1"/>
    <property type="molecule type" value="Genomic_DNA"/>
</dbReference>
<dbReference type="AlphaFoldDB" id="A0A2S8FZD9"/>
<accession>A0A2S8FZD9</accession>